<comment type="similarity">
    <text evidence="1">Belongs to the ribosome association toxin RatA family.</text>
</comment>
<gene>
    <name evidence="3" type="ORF">ABW22_11255</name>
</gene>
<comment type="caution">
    <text evidence="3">The sequence shown here is derived from an EMBL/GenBank/DDBJ whole genome shotgun (WGS) entry which is preliminary data.</text>
</comment>
<proteinExistence type="inferred from homology"/>
<dbReference type="InterPro" id="IPR005031">
    <property type="entry name" value="COQ10_START"/>
</dbReference>
<sequence length="144" mass="16671">MARVQKSVLVAHPPERMFELVDRVEDYPAFLPWCGGTELKWRDEVSTVATIHIAYMGIRQSFTTENSKTHPREMRIRLRDGPFSELEGDWLFSPLGEEACKIEFRLQYAFANRMLETLLAPVFSHITNTFVDAFVRRADEVYAG</sequence>
<dbReference type="Proteomes" id="UP000064243">
    <property type="component" value="Unassembled WGS sequence"/>
</dbReference>
<dbReference type="AlphaFoldDB" id="A0A106BLR4"/>
<dbReference type="GO" id="GO:0048039">
    <property type="term" value="F:ubiquinone binding"/>
    <property type="evidence" value="ECO:0007669"/>
    <property type="project" value="InterPro"/>
</dbReference>
<dbReference type="PANTHER" id="PTHR12901">
    <property type="entry name" value="SPERM PROTEIN HOMOLOG"/>
    <property type="match status" value="1"/>
</dbReference>
<organism evidence="3 4">
    <name type="scientific">Thiobacillus denitrificans</name>
    <dbReference type="NCBI Taxonomy" id="36861"/>
    <lineage>
        <taxon>Bacteria</taxon>
        <taxon>Pseudomonadati</taxon>
        <taxon>Pseudomonadota</taxon>
        <taxon>Betaproteobacteria</taxon>
        <taxon>Nitrosomonadales</taxon>
        <taxon>Thiobacillaceae</taxon>
        <taxon>Thiobacillus</taxon>
    </lineage>
</organism>
<dbReference type="RefSeq" id="WP_059756452.1">
    <property type="nucleotide sequence ID" value="NZ_LDUG01000032.1"/>
</dbReference>
<dbReference type="PANTHER" id="PTHR12901:SF10">
    <property type="entry name" value="COENZYME Q-BINDING PROTEIN COQ10, MITOCHONDRIAL"/>
    <property type="match status" value="1"/>
</dbReference>
<evidence type="ECO:0000313" key="3">
    <source>
        <dbReference type="EMBL" id="KVW94794.1"/>
    </source>
</evidence>
<evidence type="ECO:0000259" key="2">
    <source>
        <dbReference type="Pfam" id="PF03364"/>
    </source>
</evidence>
<keyword evidence="4" id="KW-1185">Reference proteome</keyword>
<dbReference type="InterPro" id="IPR023393">
    <property type="entry name" value="START-like_dom_sf"/>
</dbReference>
<dbReference type="Pfam" id="PF03364">
    <property type="entry name" value="Polyketide_cyc"/>
    <property type="match status" value="1"/>
</dbReference>
<protein>
    <submittedName>
        <fullName evidence="3">Cyclase</fullName>
    </submittedName>
</protein>
<reference evidence="3 4" key="1">
    <citation type="journal article" date="2015" name="Appl. Environ. Microbiol.">
        <title>Aerobic and Anaerobic Thiosulfate Oxidation by a Cold-Adapted, Subglacial Chemoautotroph.</title>
        <authorList>
            <person name="Harrold Z.R."/>
            <person name="Skidmore M.L."/>
            <person name="Hamilton T.L."/>
            <person name="Desch L."/>
            <person name="Amada K."/>
            <person name="van Gelder W."/>
            <person name="Glover K."/>
            <person name="Roden E.E."/>
            <person name="Boyd E.S."/>
        </authorList>
    </citation>
    <scope>NUCLEOTIDE SEQUENCE [LARGE SCALE GENOMIC DNA]</scope>
    <source>
        <strain evidence="3 4">RG</strain>
    </source>
</reference>
<dbReference type="Gene3D" id="3.30.530.20">
    <property type="match status" value="1"/>
</dbReference>
<dbReference type="SUPFAM" id="SSF55961">
    <property type="entry name" value="Bet v1-like"/>
    <property type="match status" value="1"/>
</dbReference>
<dbReference type="InterPro" id="IPR044996">
    <property type="entry name" value="COQ10-like"/>
</dbReference>
<dbReference type="STRING" id="1123392.GCA_000376425_02672"/>
<dbReference type="PATRIC" id="fig|36861.3.peg.2031"/>
<feature type="domain" description="Coenzyme Q-binding protein COQ10 START" evidence="2">
    <location>
        <begin position="10"/>
        <end position="134"/>
    </location>
</feature>
<dbReference type="OrthoDB" id="9804759at2"/>
<name>A0A106BLR4_THIDE</name>
<dbReference type="EMBL" id="LDUG01000032">
    <property type="protein sequence ID" value="KVW94794.1"/>
    <property type="molecule type" value="Genomic_DNA"/>
</dbReference>
<evidence type="ECO:0000313" key="4">
    <source>
        <dbReference type="Proteomes" id="UP000064243"/>
    </source>
</evidence>
<dbReference type="CDD" id="cd07813">
    <property type="entry name" value="COQ10p_like"/>
    <property type="match status" value="1"/>
</dbReference>
<accession>A0A106BLR4</accession>
<dbReference type="GO" id="GO:0045333">
    <property type="term" value="P:cellular respiration"/>
    <property type="evidence" value="ECO:0007669"/>
    <property type="project" value="InterPro"/>
</dbReference>
<evidence type="ECO:0000256" key="1">
    <source>
        <dbReference type="ARBA" id="ARBA00008918"/>
    </source>
</evidence>